<dbReference type="SMART" id="SM00235">
    <property type="entry name" value="ZnMc"/>
    <property type="match status" value="1"/>
</dbReference>
<dbReference type="InterPro" id="IPR001506">
    <property type="entry name" value="Peptidase_M12A"/>
</dbReference>
<dbReference type="EMBL" id="KZ678130">
    <property type="protein sequence ID" value="PSN71997.1"/>
    <property type="molecule type" value="Genomic_DNA"/>
</dbReference>
<keyword evidence="1" id="KW-0862">Zinc</keyword>
<dbReference type="SUPFAM" id="SSF55486">
    <property type="entry name" value="Metalloproteases ('zincins'), catalytic domain"/>
    <property type="match status" value="1"/>
</dbReference>
<reference evidence="3 4" key="1">
    <citation type="journal article" date="2018" name="Front. Microbiol.">
        <title>Genome-Wide Analysis of Corynespora cassiicola Leaf Fall Disease Putative Effectors.</title>
        <authorList>
            <person name="Lopez D."/>
            <person name="Ribeiro S."/>
            <person name="Label P."/>
            <person name="Fumanal B."/>
            <person name="Venisse J.S."/>
            <person name="Kohler A."/>
            <person name="de Oliveira R.R."/>
            <person name="Labutti K."/>
            <person name="Lipzen A."/>
            <person name="Lail K."/>
            <person name="Bauer D."/>
            <person name="Ohm R.A."/>
            <person name="Barry K.W."/>
            <person name="Spatafora J."/>
            <person name="Grigoriev I.V."/>
            <person name="Martin F.M."/>
            <person name="Pujade-Renaud V."/>
        </authorList>
    </citation>
    <scope>NUCLEOTIDE SEQUENCE [LARGE SCALE GENOMIC DNA]</scope>
    <source>
        <strain evidence="3 4">Philippines</strain>
    </source>
</reference>
<dbReference type="EC" id="3.4.24.-" evidence="1"/>
<feature type="signal peptide" evidence="1">
    <location>
        <begin position="1"/>
        <end position="23"/>
    </location>
</feature>
<protein>
    <recommendedName>
        <fullName evidence="1">Metalloendopeptidase</fullName>
        <ecNumber evidence="1">3.4.24.-</ecNumber>
    </recommendedName>
</protein>
<keyword evidence="1" id="KW-0479">Metal-binding</keyword>
<dbReference type="Gene3D" id="3.40.390.10">
    <property type="entry name" value="Collagenase (Catalytic Domain)"/>
    <property type="match status" value="1"/>
</dbReference>
<comment type="cofactor">
    <cofactor evidence="1">
        <name>Zn(2+)</name>
        <dbReference type="ChEBI" id="CHEBI:29105"/>
    </cofactor>
    <text evidence="1">Binds 1 zinc ion per subunit.</text>
</comment>
<dbReference type="OrthoDB" id="291007at2759"/>
<evidence type="ECO:0000256" key="1">
    <source>
        <dbReference type="RuleBase" id="RU361183"/>
    </source>
</evidence>
<dbReference type="Proteomes" id="UP000240883">
    <property type="component" value="Unassembled WGS sequence"/>
</dbReference>
<dbReference type="PANTHER" id="PTHR10127:SF850">
    <property type="entry name" value="METALLOENDOPEPTIDASE"/>
    <property type="match status" value="1"/>
</dbReference>
<evidence type="ECO:0000313" key="4">
    <source>
        <dbReference type="Proteomes" id="UP000240883"/>
    </source>
</evidence>
<dbReference type="InterPro" id="IPR024079">
    <property type="entry name" value="MetalloPept_cat_dom_sf"/>
</dbReference>
<feature type="domain" description="Peptidase metallopeptidase" evidence="2">
    <location>
        <begin position="79"/>
        <end position="241"/>
    </location>
</feature>
<dbReference type="PANTHER" id="PTHR10127">
    <property type="entry name" value="DISCOIDIN, CUB, EGF, LAMININ , AND ZINC METALLOPROTEASE DOMAIN CONTAINING"/>
    <property type="match status" value="1"/>
</dbReference>
<organism evidence="3 4">
    <name type="scientific">Corynespora cassiicola Philippines</name>
    <dbReference type="NCBI Taxonomy" id="1448308"/>
    <lineage>
        <taxon>Eukaryota</taxon>
        <taxon>Fungi</taxon>
        <taxon>Dikarya</taxon>
        <taxon>Ascomycota</taxon>
        <taxon>Pezizomycotina</taxon>
        <taxon>Dothideomycetes</taxon>
        <taxon>Pleosporomycetidae</taxon>
        <taxon>Pleosporales</taxon>
        <taxon>Corynesporascaceae</taxon>
        <taxon>Corynespora</taxon>
    </lineage>
</organism>
<evidence type="ECO:0000313" key="3">
    <source>
        <dbReference type="EMBL" id="PSN71997.1"/>
    </source>
</evidence>
<accession>A0A2T2P2T9</accession>
<name>A0A2T2P2T9_CORCC</name>
<dbReference type="GO" id="GO:0006508">
    <property type="term" value="P:proteolysis"/>
    <property type="evidence" value="ECO:0007669"/>
    <property type="project" value="UniProtKB-KW"/>
</dbReference>
<dbReference type="PRINTS" id="PR00480">
    <property type="entry name" value="ASTACIN"/>
</dbReference>
<evidence type="ECO:0000259" key="2">
    <source>
        <dbReference type="SMART" id="SM00235"/>
    </source>
</evidence>
<keyword evidence="1" id="KW-0378">Hydrolase</keyword>
<dbReference type="AlphaFoldDB" id="A0A2T2P2T9"/>
<keyword evidence="4" id="KW-1185">Reference proteome</keyword>
<dbReference type="Pfam" id="PF01400">
    <property type="entry name" value="Astacin"/>
    <property type="match status" value="1"/>
</dbReference>
<dbReference type="STRING" id="1448308.A0A2T2P2T9"/>
<proteinExistence type="predicted"/>
<dbReference type="GO" id="GO:0008270">
    <property type="term" value="F:zinc ion binding"/>
    <property type="evidence" value="ECO:0007669"/>
    <property type="project" value="InterPro"/>
</dbReference>
<keyword evidence="1" id="KW-0732">Signal</keyword>
<keyword evidence="1" id="KW-0482">Metalloprotease</keyword>
<gene>
    <name evidence="3" type="ORF">BS50DRAFT_583601</name>
</gene>
<keyword evidence="1" id="KW-0645">Protease</keyword>
<feature type="chain" id="PRO_5033100677" description="Metalloendopeptidase" evidence="1">
    <location>
        <begin position="24"/>
        <end position="339"/>
    </location>
</feature>
<dbReference type="InterPro" id="IPR006026">
    <property type="entry name" value="Peptidase_Metallo"/>
</dbReference>
<dbReference type="GO" id="GO:0004222">
    <property type="term" value="F:metalloendopeptidase activity"/>
    <property type="evidence" value="ECO:0007669"/>
    <property type="project" value="UniProtKB-UniRule"/>
</dbReference>
<sequence>MKLGLFFAAIFAARLASLATVFACSLRGPAQFGPFSNDNSTLNIQIKYADRLQAHITDPWPLEGNANIVWYCFADKTARDKLWRYWISGVGSWFIALGGQPSPSTGHALQFKEVKNGNSPTYCFNQYQGIGRPASWNPVIRIDALAIHYGAGQTPSATVGYHHGGGNSVFFGDLEDSTAKGSVAHEIGHVLGMVHEHCRHDRDDFVQYRCEKVKGFQEALTRAVAATKLKYDNVKGQLCNSQKFALTHDFDGSEYTKGDGVTGLPIDGDTGFDMESVMLYPSIVFSDYVKCIIDQKECPLVKILMQGNKKSNGRGKIDWTLQPSWRDAGFVKKYYPWRG</sequence>